<dbReference type="Proteomes" id="UP000285211">
    <property type="component" value="Unassembled WGS sequence"/>
</dbReference>
<name>A0A437KQ88_9FLAO</name>
<sequence>MSLYTQLFYSKEVNAFFSDSESIRQLLRVEATLAQSQANKDLFSKEIADVISTCCTGSEIDIEQLKNDIPLGGNAAIPLVKQLTKIVAAKDAEAAKYVHLGATSQDVVDTALVLQIKEFIGWANAKIDFLERQLIALTQQHQETIMIGRTLLQHAKPTTFGYKTAGWLEAVSRSKQRLQAVQKRLLVVQLGGAVGNGNIAISTEIQHEFAQLLGLKPSFTWHSHRDNLAELASVLSILGGSLGKIAKDVSLLMQTEVAEVFEGAAEGKGGSSTMPHKRNPVSCAAILANTNRLPHLAATLFSAMPQEHERSVGLWHSEWEVLVEIMQLTAGSIEKSIGLIEGLEVDKNKMLTNLELTNGLIYAENLSLALAKKIGKSAAHELIEKACKNAIQEKKHLKEVILEMNIEIDDLDELFNPKNSIGLSLELVRQVLKQYEIVRFK</sequence>
<proteinExistence type="inferred from homology"/>
<dbReference type="PANTHER" id="PTHR43172">
    <property type="entry name" value="ADENYLOSUCCINATE LYASE"/>
    <property type="match status" value="1"/>
</dbReference>
<dbReference type="InterPro" id="IPR022761">
    <property type="entry name" value="Fumarate_lyase_N"/>
</dbReference>
<dbReference type="EC" id="5.5.1.2" evidence="4"/>
<dbReference type="SUPFAM" id="SSF48557">
    <property type="entry name" value="L-aspartase-like"/>
    <property type="match status" value="1"/>
</dbReference>
<evidence type="ECO:0000256" key="1">
    <source>
        <dbReference type="ARBA" id="ARBA00034772"/>
    </source>
</evidence>
<accession>A0A437KQ88</accession>
<evidence type="ECO:0000313" key="4">
    <source>
        <dbReference type="EMBL" id="RVT73913.1"/>
    </source>
</evidence>
<dbReference type="InterPro" id="IPR008948">
    <property type="entry name" value="L-Aspartase-like"/>
</dbReference>
<dbReference type="EMBL" id="SACJ01000009">
    <property type="protein sequence ID" value="RVT73913.1"/>
    <property type="molecule type" value="Genomic_DNA"/>
</dbReference>
<keyword evidence="4" id="KW-0413">Isomerase</keyword>
<dbReference type="Pfam" id="PF10397">
    <property type="entry name" value="ADSL_C"/>
    <property type="match status" value="1"/>
</dbReference>
<dbReference type="SMART" id="SM00998">
    <property type="entry name" value="ADSL_C"/>
    <property type="match status" value="1"/>
</dbReference>
<gene>
    <name evidence="4" type="primary">pcaB</name>
    <name evidence="4" type="ORF">EOD40_13425</name>
</gene>
<dbReference type="InterPro" id="IPR012789">
    <property type="entry name" value="Protocat_PcaB-like"/>
</dbReference>
<dbReference type="PROSITE" id="PS00163">
    <property type="entry name" value="FUMARATE_LYASES"/>
    <property type="match status" value="1"/>
</dbReference>
<dbReference type="Pfam" id="PF00206">
    <property type="entry name" value="Lyase_1"/>
    <property type="match status" value="1"/>
</dbReference>
<feature type="domain" description="Adenylosuccinate lyase C-terminal" evidence="3">
    <location>
        <begin position="358"/>
        <end position="432"/>
    </location>
</feature>
<dbReference type="PRINTS" id="PR00145">
    <property type="entry name" value="ARGSUCLYASE"/>
</dbReference>
<comment type="similarity">
    <text evidence="1">Belongs to the class-II fumarase/aspartase family.</text>
</comment>
<keyword evidence="5" id="KW-1185">Reference proteome</keyword>
<feature type="coiled-coil region" evidence="2">
    <location>
        <begin position="387"/>
        <end position="414"/>
    </location>
</feature>
<dbReference type="InterPro" id="IPR019468">
    <property type="entry name" value="AdenyloSucc_lyase_C"/>
</dbReference>
<dbReference type="RefSeq" id="WP_128196378.1">
    <property type="nucleotide sequence ID" value="NZ_SACJ01000009.1"/>
</dbReference>
<dbReference type="OrthoDB" id="9768878at2"/>
<dbReference type="Gene3D" id="1.10.40.30">
    <property type="entry name" value="Fumarase/aspartase (C-terminal domain)"/>
    <property type="match status" value="1"/>
</dbReference>
<dbReference type="GO" id="GO:0047472">
    <property type="term" value="F:3-carboxy-cis,cis-muconate cycloisomerase activity"/>
    <property type="evidence" value="ECO:0007669"/>
    <property type="project" value="UniProtKB-EC"/>
</dbReference>
<dbReference type="PRINTS" id="PR00149">
    <property type="entry name" value="FUMRATELYASE"/>
</dbReference>
<dbReference type="GO" id="GO:0019619">
    <property type="term" value="P:3,4-dihydroxybenzoate catabolic process"/>
    <property type="evidence" value="ECO:0007669"/>
    <property type="project" value="InterPro"/>
</dbReference>
<dbReference type="AlphaFoldDB" id="A0A437KQ88"/>
<dbReference type="InterPro" id="IPR024083">
    <property type="entry name" value="Fumarase/histidase_N"/>
</dbReference>
<dbReference type="InterPro" id="IPR020557">
    <property type="entry name" value="Fumarate_lyase_CS"/>
</dbReference>
<evidence type="ECO:0000259" key="3">
    <source>
        <dbReference type="SMART" id="SM00998"/>
    </source>
</evidence>
<comment type="caution">
    <text evidence="4">The sequence shown here is derived from an EMBL/GenBank/DDBJ whole genome shotgun (WGS) entry which is preliminary data.</text>
</comment>
<dbReference type="Gene3D" id="1.20.200.10">
    <property type="entry name" value="Fumarase/aspartase (Central domain)"/>
    <property type="match status" value="1"/>
</dbReference>
<dbReference type="InterPro" id="IPR000362">
    <property type="entry name" value="Fumarate_lyase_fam"/>
</dbReference>
<dbReference type="CDD" id="cd01597">
    <property type="entry name" value="pCLME"/>
    <property type="match status" value="1"/>
</dbReference>
<dbReference type="GO" id="GO:0016829">
    <property type="term" value="F:lyase activity"/>
    <property type="evidence" value="ECO:0007669"/>
    <property type="project" value="UniProtKB-ARBA"/>
</dbReference>
<keyword evidence="2" id="KW-0175">Coiled coil</keyword>
<reference evidence="4 5" key="1">
    <citation type="submission" date="2019-01" db="EMBL/GenBank/DDBJ databases">
        <authorList>
            <person name="Chen W.-M."/>
        </authorList>
    </citation>
    <scope>NUCLEOTIDE SEQUENCE [LARGE SCALE GENOMIC DNA]</scope>
    <source>
        <strain evidence="4 5">BBQ-12</strain>
    </source>
</reference>
<dbReference type="PANTHER" id="PTHR43172:SF2">
    <property type="entry name" value="ADENYLOSUCCINATE LYASE C-TERMINAL DOMAIN-CONTAINING PROTEIN"/>
    <property type="match status" value="1"/>
</dbReference>
<dbReference type="Gene3D" id="1.10.275.10">
    <property type="entry name" value="Fumarase/aspartase (N-terminal domain)"/>
    <property type="match status" value="1"/>
</dbReference>
<protein>
    <submittedName>
        <fullName evidence="4">3-carboxy-cis,cis-muconate cycloisomerase</fullName>
        <ecNumber evidence="4">5.5.1.2</ecNumber>
    </submittedName>
</protein>
<evidence type="ECO:0000256" key="2">
    <source>
        <dbReference type="SAM" id="Coils"/>
    </source>
</evidence>
<evidence type="ECO:0000313" key="5">
    <source>
        <dbReference type="Proteomes" id="UP000285211"/>
    </source>
</evidence>
<dbReference type="NCBIfam" id="TIGR02426">
    <property type="entry name" value="protocat_pcaB"/>
    <property type="match status" value="1"/>
</dbReference>
<organism evidence="4 5">
    <name type="scientific">Flavobacterium sufflavum</name>
    <dbReference type="NCBI Taxonomy" id="1921138"/>
    <lineage>
        <taxon>Bacteria</taxon>
        <taxon>Pseudomonadati</taxon>
        <taxon>Bacteroidota</taxon>
        <taxon>Flavobacteriia</taxon>
        <taxon>Flavobacteriales</taxon>
        <taxon>Flavobacteriaceae</taxon>
        <taxon>Flavobacterium</taxon>
    </lineage>
</organism>